<dbReference type="Pfam" id="PF15874">
    <property type="entry name" value="Il2rg"/>
    <property type="match status" value="1"/>
</dbReference>
<dbReference type="Proteomes" id="UP000694393">
    <property type="component" value="Unplaced"/>
</dbReference>
<dbReference type="AlphaFoldDB" id="A0A8C8RX31"/>
<dbReference type="Ensembl" id="ENSPCET00000012166.1">
    <property type="protein sequence ID" value="ENSPCEP00000011764.1"/>
    <property type="gene ID" value="ENSPCEG00000009303.1"/>
</dbReference>
<protein>
    <submittedName>
        <fullName evidence="2">Chromosome X open reading frame 65</fullName>
    </submittedName>
</protein>
<reference evidence="2" key="2">
    <citation type="submission" date="2025-09" db="UniProtKB">
        <authorList>
            <consortium name="Ensembl"/>
        </authorList>
    </citation>
    <scope>IDENTIFICATION</scope>
</reference>
<name>A0A8C8RX31_9SAUR</name>
<accession>A0A8C8RX31</accession>
<dbReference type="InterPro" id="IPR039471">
    <property type="entry name" value="CXorf65-like"/>
</dbReference>
<proteinExistence type="predicted"/>
<evidence type="ECO:0000313" key="2">
    <source>
        <dbReference type="Ensembl" id="ENSPCEP00000011764.1"/>
    </source>
</evidence>
<evidence type="ECO:0000256" key="1">
    <source>
        <dbReference type="SAM" id="MobiDB-lite"/>
    </source>
</evidence>
<reference evidence="2" key="1">
    <citation type="submission" date="2025-08" db="UniProtKB">
        <authorList>
            <consortium name="Ensembl"/>
        </authorList>
    </citation>
    <scope>IDENTIFICATION</scope>
</reference>
<dbReference type="PANTHER" id="PTHR33887">
    <property type="entry name" value="PB1 DOMAIN-CONTAINING PROTEIN"/>
    <property type="match status" value="1"/>
</dbReference>
<organism evidence="2 3">
    <name type="scientific">Pelusios castaneus</name>
    <name type="common">West African mud turtle</name>
    <dbReference type="NCBI Taxonomy" id="367368"/>
    <lineage>
        <taxon>Eukaryota</taxon>
        <taxon>Metazoa</taxon>
        <taxon>Chordata</taxon>
        <taxon>Craniata</taxon>
        <taxon>Vertebrata</taxon>
        <taxon>Euteleostomi</taxon>
        <taxon>Archelosauria</taxon>
        <taxon>Testudinata</taxon>
        <taxon>Testudines</taxon>
        <taxon>Pleurodira</taxon>
        <taxon>Pelomedusidae</taxon>
        <taxon>Pelusios</taxon>
    </lineage>
</organism>
<sequence length="194" mass="21545">MFICVRHGENQQFLANTCCSVLLLLHYLRSKVGLRRTDAIDLCDELGTLKLLFLVKLPSDSASKFLSPRGIYYVCRVQRGAPGSHFSEPSLPLSADALRTQCEFLEKSRLKLLKAQDGKKIQTMESSARLPPWPLAEETQGAGLSQGESKGHCAVEVSLRGAPERSECPEALRPPRRGICSPHPIRVGNESRRY</sequence>
<feature type="region of interest" description="Disordered" evidence="1">
    <location>
        <begin position="164"/>
        <end position="194"/>
    </location>
</feature>
<dbReference type="PANTHER" id="PTHR33887:SF4">
    <property type="entry name" value="AB2-183"/>
    <property type="match status" value="1"/>
</dbReference>
<keyword evidence="3" id="KW-1185">Reference proteome</keyword>
<evidence type="ECO:0000313" key="3">
    <source>
        <dbReference type="Proteomes" id="UP000694393"/>
    </source>
</evidence>